<name>A0A6I1MIY0_9CLOT</name>
<dbReference type="PANTHER" id="PTHR10587">
    <property type="entry name" value="GLYCOSYL TRANSFERASE-RELATED"/>
    <property type="match status" value="1"/>
</dbReference>
<dbReference type="GO" id="GO:0005975">
    <property type="term" value="P:carbohydrate metabolic process"/>
    <property type="evidence" value="ECO:0007669"/>
    <property type="project" value="InterPro"/>
</dbReference>
<dbReference type="PANTHER" id="PTHR10587:SF128">
    <property type="entry name" value="POLYSACCHARIDE DEACETYLASE PDAB-RELATED"/>
    <property type="match status" value="1"/>
</dbReference>
<dbReference type="Pfam" id="PF01522">
    <property type="entry name" value="Polysacc_deac_1"/>
    <property type="match status" value="1"/>
</dbReference>
<protein>
    <submittedName>
        <fullName evidence="2">Polysaccharide deacetylase family protein</fullName>
    </submittedName>
</protein>
<dbReference type="InterPro" id="IPR050248">
    <property type="entry name" value="Polysacc_deacetylase_ArnD"/>
</dbReference>
<reference evidence="2 3" key="1">
    <citation type="submission" date="2019-10" db="EMBL/GenBank/DDBJ databases">
        <title>The Genome Sequence of Clostridium tarantellae Isolated from Fish Brain.</title>
        <authorList>
            <person name="Bano L."/>
            <person name="Kiel M."/>
            <person name="Sales G."/>
            <person name="Doxey A.C."/>
            <person name="Mansfield M.J."/>
            <person name="Schiavone M."/>
            <person name="Rossetto O."/>
            <person name="Pirazzini M."/>
            <person name="Dobrindt U."/>
            <person name="Montecucco C."/>
        </authorList>
    </citation>
    <scope>NUCLEOTIDE SEQUENCE [LARGE SCALE GENOMIC DNA]</scope>
    <source>
        <strain evidence="2 3">DSM 3997</strain>
    </source>
</reference>
<dbReference type="PROSITE" id="PS51677">
    <property type="entry name" value="NODB"/>
    <property type="match status" value="1"/>
</dbReference>
<proteinExistence type="predicted"/>
<dbReference type="InterPro" id="IPR002509">
    <property type="entry name" value="NODB_dom"/>
</dbReference>
<dbReference type="InterPro" id="IPR011330">
    <property type="entry name" value="Glyco_hydro/deAcase_b/a-brl"/>
</dbReference>
<dbReference type="GO" id="GO:0016810">
    <property type="term" value="F:hydrolase activity, acting on carbon-nitrogen (but not peptide) bonds"/>
    <property type="evidence" value="ECO:0007669"/>
    <property type="project" value="InterPro"/>
</dbReference>
<evidence type="ECO:0000313" key="3">
    <source>
        <dbReference type="Proteomes" id="UP000430345"/>
    </source>
</evidence>
<dbReference type="EMBL" id="WHJC01000015">
    <property type="protein sequence ID" value="MPQ42653.1"/>
    <property type="molecule type" value="Genomic_DNA"/>
</dbReference>
<evidence type="ECO:0000259" key="1">
    <source>
        <dbReference type="PROSITE" id="PS51677"/>
    </source>
</evidence>
<feature type="domain" description="NodB homology" evidence="1">
    <location>
        <begin position="44"/>
        <end position="225"/>
    </location>
</feature>
<dbReference type="Proteomes" id="UP000430345">
    <property type="component" value="Unassembled WGS sequence"/>
</dbReference>
<dbReference type="AlphaFoldDB" id="A0A6I1MIY0"/>
<dbReference type="GO" id="GO:0016020">
    <property type="term" value="C:membrane"/>
    <property type="evidence" value="ECO:0007669"/>
    <property type="project" value="TreeGrafter"/>
</dbReference>
<keyword evidence="3" id="KW-1185">Reference proteome</keyword>
<organism evidence="2 3">
    <name type="scientific">Clostridium tarantellae</name>
    <dbReference type="NCBI Taxonomy" id="39493"/>
    <lineage>
        <taxon>Bacteria</taxon>
        <taxon>Bacillati</taxon>
        <taxon>Bacillota</taxon>
        <taxon>Clostridia</taxon>
        <taxon>Eubacteriales</taxon>
        <taxon>Clostridiaceae</taxon>
        <taxon>Clostridium</taxon>
    </lineage>
</organism>
<dbReference type="Gene3D" id="3.20.20.370">
    <property type="entry name" value="Glycoside hydrolase/deacetylase"/>
    <property type="match status" value="1"/>
</dbReference>
<evidence type="ECO:0000313" key="2">
    <source>
        <dbReference type="EMBL" id="MPQ42653.1"/>
    </source>
</evidence>
<sequence>MKNKFKKLILIFLVTILYSFIGKPVISLSEVKKQPIYNVDTAEKKLSLTFDVNWAEKDYLYEILDILDKHNVKATFFVMGKWVIYPEENKEKLKEINKRGHEIGNHSFIHPDFTKISKERAIKEIKETEDIISKEIGLKTELFRFPSGSYNEDKLRVSEELGYKNIHWNVDSIDWKNLGLDKEYNRVIKNIIPGSIVLFHNNGKNTPKNLEKLIPYLKKEGYNFFTIGELIFKENYEINSEGLQKLLQ</sequence>
<dbReference type="SUPFAM" id="SSF88713">
    <property type="entry name" value="Glycoside hydrolase/deacetylase"/>
    <property type="match status" value="1"/>
</dbReference>
<comment type="caution">
    <text evidence="2">The sequence shown here is derived from an EMBL/GenBank/DDBJ whole genome shotgun (WGS) entry which is preliminary data.</text>
</comment>
<gene>
    <name evidence="2" type="ORF">GBZ86_02640</name>
</gene>
<accession>A0A6I1MIY0</accession>